<dbReference type="VEuPathDB" id="FungiDB:EYZ11_003623"/>
<evidence type="ECO:0000313" key="7">
    <source>
        <dbReference type="Proteomes" id="UP000324241"/>
    </source>
</evidence>
<dbReference type="PANTHER" id="PTHR23507">
    <property type="entry name" value="ZGC:174356"/>
    <property type="match status" value="1"/>
</dbReference>
<dbReference type="Proteomes" id="UP000324241">
    <property type="component" value="Unassembled WGS sequence"/>
</dbReference>
<dbReference type="GeneID" id="54329241"/>
<evidence type="ECO:0000256" key="4">
    <source>
        <dbReference type="ARBA" id="ARBA00023136"/>
    </source>
</evidence>
<evidence type="ECO:0008006" key="8">
    <source>
        <dbReference type="Google" id="ProtNLM"/>
    </source>
</evidence>
<name>A0A5M9MZL8_9EURO</name>
<evidence type="ECO:0000256" key="1">
    <source>
        <dbReference type="ARBA" id="ARBA00004141"/>
    </source>
</evidence>
<keyword evidence="4 5" id="KW-0472">Membrane</keyword>
<accession>A0A5M9MZL8</accession>
<dbReference type="RefSeq" id="XP_033427198.1">
    <property type="nucleotide sequence ID" value="XM_033571166.1"/>
</dbReference>
<comment type="caution">
    <text evidence="6">The sequence shown here is derived from an EMBL/GenBank/DDBJ whole genome shotgun (WGS) entry which is preliminary data.</text>
</comment>
<dbReference type="Gene3D" id="1.20.1250.20">
    <property type="entry name" value="MFS general substrate transporter like domains"/>
    <property type="match status" value="1"/>
</dbReference>
<organism evidence="6 7">
    <name type="scientific">Aspergillus tanneri</name>
    <dbReference type="NCBI Taxonomy" id="1220188"/>
    <lineage>
        <taxon>Eukaryota</taxon>
        <taxon>Fungi</taxon>
        <taxon>Dikarya</taxon>
        <taxon>Ascomycota</taxon>
        <taxon>Pezizomycotina</taxon>
        <taxon>Eurotiomycetes</taxon>
        <taxon>Eurotiomycetidae</taxon>
        <taxon>Eurotiales</taxon>
        <taxon>Aspergillaceae</taxon>
        <taxon>Aspergillus</taxon>
        <taxon>Aspergillus subgen. Circumdati</taxon>
    </lineage>
</organism>
<dbReference type="SUPFAM" id="SSF103473">
    <property type="entry name" value="MFS general substrate transporter"/>
    <property type="match status" value="1"/>
</dbReference>
<protein>
    <recommendedName>
        <fullName evidence="8">Major facilitator superfamily (MFS) profile domain-containing protein</fullName>
    </recommendedName>
</protein>
<evidence type="ECO:0000313" key="6">
    <source>
        <dbReference type="EMBL" id="KAA8647837.1"/>
    </source>
</evidence>
<proteinExistence type="predicted"/>
<feature type="transmembrane region" description="Helical" evidence="5">
    <location>
        <begin position="218"/>
        <end position="235"/>
    </location>
</feature>
<gene>
    <name evidence="6" type="ORF">ATNIH1004_006539</name>
</gene>
<reference evidence="6 7" key="1">
    <citation type="submission" date="2019-08" db="EMBL/GenBank/DDBJ databases">
        <title>The genome sequence of a newly discovered highly antifungal drug resistant Aspergillus species, Aspergillus tanneri NIH 1004.</title>
        <authorList>
            <person name="Mounaud S."/>
            <person name="Singh I."/>
            <person name="Joardar V."/>
            <person name="Pakala S."/>
            <person name="Pakala S."/>
            <person name="Venepally P."/>
            <person name="Chung J.K."/>
            <person name="Losada L."/>
            <person name="Nierman W.C."/>
        </authorList>
    </citation>
    <scope>NUCLEOTIDE SEQUENCE [LARGE SCALE GENOMIC DNA]</scope>
    <source>
        <strain evidence="6 7">NIH1004</strain>
    </source>
</reference>
<evidence type="ECO:0000256" key="2">
    <source>
        <dbReference type="ARBA" id="ARBA00022692"/>
    </source>
</evidence>
<dbReference type="EMBL" id="QUQM01000004">
    <property type="protein sequence ID" value="KAA8647837.1"/>
    <property type="molecule type" value="Genomic_DNA"/>
</dbReference>
<feature type="transmembrane region" description="Helical" evidence="5">
    <location>
        <begin position="192"/>
        <end position="212"/>
    </location>
</feature>
<keyword evidence="3 5" id="KW-1133">Transmembrane helix</keyword>
<feature type="transmembrane region" description="Helical" evidence="5">
    <location>
        <begin position="127"/>
        <end position="150"/>
    </location>
</feature>
<keyword evidence="2 5" id="KW-0812">Transmembrane</keyword>
<evidence type="ECO:0000256" key="5">
    <source>
        <dbReference type="SAM" id="Phobius"/>
    </source>
</evidence>
<feature type="transmembrane region" description="Helical" evidence="5">
    <location>
        <begin position="41"/>
        <end position="59"/>
    </location>
</feature>
<comment type="subcellular location">
    <subcellularLocation>
        <location evidence="1">Membrane</location>
        <topology evidence="1">Multi-pass membrane protein</topology>
    </subcellularLocation>
</comment>
<feature type="transmembrane region" description="Helical" evidence="5">
    <location>
        <begin position="99"/>
        <end position="118"/>
    </location>
</feature>
<dbReference type="PANTHER" id="PTHR23507:SF1">
    <property type="entry name" value="FI18259P1-RELATED"/>
    <property type="match status" value="1"/>
</dbReference>
<evidence type="ECO:0000256" key="3">
    <source>
        <dbReference type="ARBA" id="ARBA00022989"/>
    </source>
</evidence>
<feature type="transmembrane region" description="Helical" evidence="5">
    <location>
        <begin position="156"/>
        <end position="180"/>
    </location>
</feature>
<dbReference type="GO" id="GO:0022857">
    <property type="term" value="F:transmembrane transporter activity"/>
    <property type="evidence" value="ECO:0007669"/>
    <property type="project" value="TreeGrafter"/>
</dbReference>
<sequence length="242" mass="26444">MTSADGIGNNIVVESIPLLSSRIQGDMSIPLKTSRTIHCRLKRRVTLLLCAFAFTMMLGDNLQPAALTQIFEDVICDNYFAGHSPSPASNPSPLLIRQLANPSPLFAALVCTVLYGLLAERIGRNRVLILSGAGVLAALSWVLAVCYWRFANIRWVWLSGALFFIGGGDAVSSSVVHVMVTDATDPAEHVQLFLFFHTADVVSGPAVSAALMEKGYTWTVLLLAEMALFPAHFYLRYSFQKH</sequence>
<dbReference type="AlphaFoldDB" id="A0A5M9MZL8"/>
<dbReference type="GO" id="GO:0016020">
    <property type="term" value="C:membrane"/>
    <property type="evidence" value="ECO:0007669"/>
    <property type="project" value="UniProtKB-SubCell"/>
</dbReference>
<dbReference type="OrthoDB" id="194139at2759"/>
<dbReference type="InterPro" id="IPR036259">
    <property type="entry name" value="MFS_trans_sf"/>
</dbReference>